<gene>
    <name evidence="6" type="ORF">HGG82_01685</name>
</gene>
<evidence type="ECO:0000256" key="3">
    <source>
        <dbReference type="ARBA" id="ARBA00022898"/>
    </source>
</evidence>
<dbReference type="Proteomes" id="UP000586067">
    <property type="component" value="Unassembled WGS sequence"/>
</dbReference>
<keyword evidence="3 5" id="KW-0663">Pyridoxal phosphate</keyword>
<proteinExistence type="inferred from homology"/>
<evidence type="ECO:0000256" key="5">
    <source>
        <dbReference type="PIRSR" id="PIRSR006278-2"/>
    </source>
</evidence>
<comment type="similarity">
    <text evidence="2">Belongs to the ACC deaminase/D-cysteine desulfhydrase family.</text>
</comment>
<reference evidence="6 7" key="1">
    <citation type="submission" date="2020-04" db="EMBL/GenBank/DDBJ databases">
        <title>Marinomonas sp. M1K-6 isolated from the deep seawater of the Mariana Trench.</title>
        <authorList>
            <person name="Li Y."/>
        </authorList>
    </citation>
    <scope>NUCLEOTIDE SEQUENCE [LARGE SCALE GENOMIC DNA]</scope>
    <source>
        <strain evidence="6 7">M1K-6</strain>
    </source>
</reference>
<evidence type="ECO:0000256" key="2">
    <source>
        <dbReference type="ARBA" id="ARBA00008639"/>
    </source>
</evidence>
<organism evidence="6 7">
    <name type="scientific">Marinomonas profundi</name>
    <dbReference type="NCBI Taxonomy" id="2726122"/>
    <lineage>
        <taxon>Bacteria</taxon>
        <taxon>Pseudomonadati</taxon>
        <taxon>Pseudomonadota</taxon>
        <taxon>Gammaproteobacteria</taxon>
        <taxon>Oceanospirillales</taxon>
        <taxon>Oceanospirillaceae</taxon>
        <taxon>Marinomonas</taxon>
    </lineage>
</organism>
<dbReference type="PANTHER" id="PTHR43780">
    <property type="entry name" value="1-AMINOCYCLOPROPANE-1-CARBOXYLATE DEAMINASE-RELATED"/>
    <property type="match status" value="1"/>
</dbReference>
<sequence>MSFIQPIILPPACQQSSGAQYELDIYRGDLEHANAPGNKWHKLQHHLNVAEQQNASVIATFGGPFSNHLHAFGKTLNCLPFNAVAVVRGELHPMLTPTLKDMVKDGVELWPASRSDYRLGMGSQIVNEINERYANVYWIPEGGGGELGALGCQDWAKDISRMDDKYDAWVVSSGTGTTAAGLLSYQHTPDLHVFSALKGEPSQRALILEMANTLTAKPRPRDAADKTSTRLDKKLFFHADCHEGGYAKHSSALMTFLREFAEANPNQTLDPVYTCKSMLAIFKAMQAGAWPYRRTLFIHTGGLQGWRGYSSDSNPFVRS</sequence>
<dbReference type="AlphaFoldDB" id="A0A847R621"/>
<dbReference type="InterPro" id="IPR027278">
    <property type="entry name" value="ACCD_DCysDesulf"/>
</dbReference>
<dbReference type="GO" id="GO:0019148">
    <property type="term" value="F:D-cysteine desulfhydrase activity"/>
    <property type="evidence" value="ECO:0007669"/>
    <property type="project" value="TreeGrafter"/>
</dbReference>
<dbReference type="PANTHER" id="PTHR43780:SF2">
    <property type="entry name" value="1-AMINOCYCLOPROPANE-1-CARBOXYLATE DEAMINASE-RELATED"/>
    <property type="match status" value="1"/>
</dbReference>
<dbReference type="SUPFAM" id="SSF53686">
    <property type="entry name" value="Tryptophan synthase beta subunit-like PLP-dependent enzymes"/>
    <property type="match status" value="1"/>
</dbReference>
<dbReference type="Gene3D" id="3.40.50.1100">
    <property type="match status" value="2"/>
</dbReference>
<feature type="active site" description="Nucleophile" evidence="4">
    <location>
        <position position="66"/>
    </location>
</feature>
<dbReference type="PIRSF" id="PIRSF006278">
    <property type="entry name" value="ACCD_DCysDesulf"/>
    <property type="match status" value="1"/>
</dbReference>
<dbReference type="InterPro" id="IPR036052">
    <property type="entry name" value="TrpB-like_PALP_sf"/>
</dbReference>
<evidence type="ECO:0000256" key="1">
    <source>
        <dbReference type="ARBA" id="ARBA00001933"/>
    </source>
</evidence>
<comment type="cofactor">
    <cofactor evidence="1">
        <name>pyridoxal 5'-phosphate</name>
        <dbReference type="ChEBI" id="CHEBI:597326"/>
    </cofactor>
</comment>
<dbReference type="RefSeq" id="WP_168822305.1">
    <property type="nucleotide sequence ID" value="NZ_CP073013.1"/>
</dbReference>
<feature type="modified residue" description="N6-(pyridoxal phosphate)lysine" evidence="5">
    <location>
        <position position="39"/>
    </location>
</feature>
<evidence type="ECO:0000256" key="4">
    <source>
        <dbReference type="PIRSR" id="PIRSR006278-1"/>
    </source>
</evidence>
<comment type="caution">
    <text evidence="6">The sequence shown here is derived from an EMBL/GenBank/DDBJ whole genome shotgun (WGS) entry which is preliminary data.</text>
</comment>
<protein>
    <submittedName>
        <fullName evidence="6">Cysteine desulfhydrase</fullName>
    </submittedName>
</protein>
<evidence type="ECO:0000313" key="7">
    <source>
        <dbReference type="Proteomes" id="UP000586067"/>
    </source>
</evidence>
<accession>A0A847R621</accession>
<evidence type="ECO:0000313" key="6">
    <source>
        <dbReference type="EMBL" id="NLQ16334.1"/>
    </source>
</evidence>
<keyword evidence="7" id="KW-1185">Reference proteome</keyword>
<dbReference type="EMBL" id="JABAEK010000001">
    <property type="protein sequence ID" value="NLQ16334.1"/>
    <property type="molecule type" value="Genomic_DNA"/>
</dbReference>
<name>A0A847R621_9GAMM</name>